<dbReference type="AlphaFoldDB" id="A0A0K1QAE3"/>
<evidence type="ECO:0000313" key="2">
    <source>
        <dbReference type="EMBL" id="AKV02390.1"/>
    </source>
</evidence>
<evidence type="ECO:0000313" key="3">
    <source>
        <dbReference type="Proteomes" id="UP000064967"/>
    </source>
</evidence>
<feature type="chain" id="PRO_5005466872" description="SbsA Ig-like domain-containing protein" evidence="1">
    <location>
        <begin position="20"/>
        <end position="132"/>
    </location>
</feature>
<organism evidence="2 3">
    <name type="scientific">Labilithrix luteola</name>
    <dbReference type="NCBI Taxonomy" id="1391654"/>
    <lineage>
        <taxon>Bacteria</taxon>
        <taxon>Pseudomonadati</taxon>
        <taxon>Myxococcota</taxon>
        <taxon>Polyangia</taxon>
        <taxon>Polyangiales</taxon>
        <taxon>Labilitrichaceae</taxon>
        <taxon>Labilithrix</taxon>
    </lineage>
</organism>
<dbReference type="Proteomes" id="UP000064967">
    <property type="component" value="Chromosome"/>
</dbReference>
<reference evidence="2 3" key="1">
    <citation type="submission" date="2015-08" db="EMBL/GenBank/DDBJ databases">
        <authorList>
            <person name="Babu N.S."/>
            <person name="Beckwith C.J."/>
            <person name="Beseler K.G."/>
            <person name="Brison A."/>
            <person name="Carone J.V."/>
            <person name="Caskin T.P."/>
            <person name="Diamond M."/>
            <person name="Durham M.E."/>
            <person name="Foxe J.M."/>
            <person name="Go M."/>
            <person name="Henderson B.A."/>
            <person name="Jones I.B."/>
            <person name="McGettigan J.A."/>
            <person name="Micheletti S.J."/>
            <person name="Nasrallah M.E."/>
            <person name="Ortiz D."/>
            <person name="Piller C.R."/>
            <person name="Privatt S.R."/>
            <person name="Schneider S.L."/>
            <person name="Sharp S."/>
            <person name="Smith T.C."/>
            <person name="Stanton J.D."/>
            <person name="Ullery H.E."/>
            <person name="Wilson R.J."/>
            <person name="Serrano M.G."/>
            <person name="Buck G."/>
            <person name="Lee V."/>
            <person name="Wang Y."/>
            <person name="Carvalho R."/>
            <person name="Voegtly L."/>
            <person name="Shi R."/>
            <person name="Duckworth R."/>
            <person name="Johnson A."/>
            <person name="Loviza R."/>
            <person name="Walstead R."/>
            <person name="Shah Z."/>
            <person name="Kiflezghi M."/>
            <person name="Wade K."/>
            <person name="Ball S.L."/>
            <person name="Bradley K.W."/>
            <person name="Asai D.J."/>
            <person name="Bowman C.A."/>
            <person name="Russell D.A."/>
            <person name="Pope W.H."/>
            <person name="Jacobs-Sera D."/>
            <person name="Hendrix R.W."/>
            <person name="Hatfull G.F."/>
        </authorList>
    </citation>
    <scope>NUCLEOTIDE SEQUENCE [LARGE SCALE GENOMIC DNA]</scope>
    <source>
        <strain evidence="2 3">DSM 27648</strain>
    </source>
</reference>
<protein>
    <recommendedName>
        <fullName evidence="4">SbsA Ig-like domain-containing protein</fullName>
    </recommendedName>
</protein>
<sequence>MRALAPLVLLLGISFVAGSGCRGGAPRMATAPTKPHAGESVVVRFDAPVVSRGMDQVWVTLVPPSSPEGFVVDRVIVDDGATEVVVPAAAEGTFELRLHDAYPRRSHHLVGRTRVEVERPGVAQAEPPPWYW</sequence>
<evidence type="ECO:0000256" key="1">
    <source>
        <dbReference type="SAM" id="SignalP"/>
    </source>
</evidence>
<feature type="signal peptide" evidence="1">
    <location>
        <begin position="1"/>
        <end position="19"/>
    </location>
</feature>
<keyword evidence="1" id="KW-0732">Signal</keyword>
<dbReference type="PROSITE" id="PS51257">
    <property type="entry name" value="PROKAR_LIPOPROTEIN"/>
    <property type="match status" value="1"/>
</dbReference>
<proteinExistence type="predicted"/>
<name>A0A0K1QAE3_9BACT</name>
<dbReference type="STRING" id="1391654.AKJ09_09053"/>
<dbReference type="EMBL" id="CP012333">
    <property type="protein sequence ID" value="AKV02390.1"/>
    <property type="molecule type" value="Genomic_DNA"/>
</dbReference>
<accession>A0A0K1QAE3</accession>
<dbReference type="KEGG" id="llu:AKJ09_09053"/>
<gene>
    <name evidence="2" type="ORF">AKJ09_09053</name>
</gene>
<evidence type="ECO:0008006" key="4">
    <source>
        <dbReference type="Google" id="ProtNLM"/>
    </source>
</evidence>
<keyword evidence="3" id="KW-1185">Reference proteome</keyword>